<evidence type="ECO:0000256" key="1">
    <source>
        <dbReference type="ARBA" id="ARBA00006066"/>
    </source>
</evidence>
<organism evidence="4 5">
    <name type="scientific">Cephus cinctus</name>
    <name type="common">Wheat stem sawfly</name>
    <dbReference type="NCBI Taxonomy" id="211228"/>
    <lineage>
        <taxon>Eukaryota</taxon>
        <taxon>Metazoa</taxon>
        <taxon>Ecdysozoa</taxon>
        <taxon>Arthropoda</taxon>
        <taxon>Hexapoda</taxon>
        <taxon>Insecta</taxon>
        <taxon>Pterygota</taxon>
        <taxon>Neoptera</taxon>
        <taxon>Endopterygota</taxon>
        <taxon>Hymenoptera</taxon>
        <taxon>Cephoidea</taxon>
        <taxon>Cephidae</taxon>
        <taxon>Cephus</taxon>
    </lineage>
</organism>
<dbReference type="Pfam" id="PF02585">
    <property type="entry name" value="PIG-L"/>
    <property type="match status" value="1"/>
</dbReference>
<gene>
    <name evidence="5" type="primary">LOC107266937</name>
</gene>
<dbReference type="GO" id="GO:0005783">
    <property type="term" value="C:endoplasmic reticulum"/>
    <property type="evidence" value="ECO:0007669"/>
    <property type="project" value="TreeGrafter"/>
</dbReference>
<dbReference type="GeneID" id="107266937"/>
<dbReference type="AlphaFoldDB" id="A0AAJ7BTY2"/>
<reference evidence="5" key="1">
    <citation type="submission" date="2025-08" db="UniProtKB">
        <authorList>
            <consortium name="RefSeq"/>
        </authorList>
    </citation>
    <scope>IDENTIFICATION</scope>
</reference>
<keyword evidence="3" id="KW-0472">Membrane</keyword>
<accession>A0AAJ7BTY2</accession>
<dbReference type="CTD" id="42388"/>
<feature type="transmembrane region" description="Helical" evidence="3">
    <location>
        <begin position="22"/>
        <end position="44"/>
    </location>
</feature>
<keyword evidence="3" id="KW-0812">Transmembrane</keyword>
<dbReference type="GO" id="GO:0000225">
    <property type="term" value="F:N-acetylglucosaminylphosphatidylinositol deacetylase activity"/>
    <property type="evidence" value="ECO:0007669"/>
    <property type="project" value="UniProtKB-EC"/>
</dbReference>
<comment type="similarity">
    <text evidence="1">Belongs to the PIGL family.</text>
</comment>
<dbReference type="InterPro" id="IPR003737">
    <property type="entry name" value="GlcNAc_PI_deacetylase-related"/>
</dbReference>
<dbReference type="Proteomes" id="UP000694920">
    <property type="component" value="Unplaced"/>
</dbReference>
<dbReference type="EC" id="3.5.1.89" evidence="2"/>
<sequence length="280" mass="33118">MLDLNTYVNEIVWWWCWYAKEISWQIVIAVSAYLCVCVFLYFLLKNTNHRPWQIPGPPSRILLVTAHPDDEVMFFGPTIYNIVRDNISQIYILCLTTGGNKQRKEELWDCAKILGIPEGNVTIIMNPELPDDPTLIWPETEVSKIMLNFIETYKINAVLTFDKFGVSGHKNHISLFYAFASMYMEKRVPSYCKLYILESVNIVRKYVQLLDLPISLLSGSYWYFVDYNQRRIIKEAMAAHKSQYVWFRKLYMIFSRYTFINTIQEVVELDFDLDFQLDED</sequence>
<dbReference type="PANTHER" id="PTHR12993">
    <property type="entry name" value="N-ACETYLGLUCOSAMINYL-PHOSPHATIDYLINOSITOL DE-N-ACETYLASE-RELATED"/>
    <property type="match status" value="1"/>
</dbReference>
<keyword evidence="3" id="KW-1133">Transmembrane helix</keyword>
<dbReference type="Gene3D" id="3.40.50.10320">
    <property type="entry name" value="LmbE-like"/>
    <property type="match status" value="1"/>
</dbReference>
<dbReference type="InterPro" id="IPR024078">
    <property type="entry name" value="LmbE-like_dom_sf"/>
</dbReference>
<dbReference type="RefSeq" id="XP_015593487.1">
    <property type="nucleotide sequence ID" value="XM_015738001.2"/>
</dbReference>
<evidence type="ECO:0000313" key="4">
    <source>
        <dbReference type="Proteomes" id="UP000694920"/>
    </source>
</evidence>
<evidence type="ECO:0000313" key="5">
    <source>
        <dbReference type="RefSeq" id="XP_015593487.1"/>
    </source>
</evidence>
<name>A0AAJ7BTY2_CEPCN</name>
<keyword evidence="4" id="KW-1185">Reference proteome</keyword>
<dbReference type="PANTHER" id="PTHR12993:SF11">
    <property type="entry name" value="N-ACETYLGLUCOSAMINYL-PHOSPHATIDYLINOSITOL DE-N-ACETYLASE"/>
    <property type="match status" value="1"/>
</dbReference>
<proteinExistence type="inferred from homology"/>
<protein>
    <recommendedName>
        <fullName evidence="2">N-acetylglucosaminylphosphatidylinositol deacetylase</fullName>
        <ecNumber evidence="2">3.5.1.89</ecNumber>
    </recommendedName>
</protein>
<evidence type="ECO:0000256" key="2">
    <source>
        <dbReference type="ARBA" id="ARBA00012176"/>
    </source>
</evidence>
<dbReference type="SUPFAM" id="SSF102588">
    <property type="entry name" value="LmbE-like"/>
    <property type="match status" value="1"/>
</dbReference>
<evidence type="ECO:0000256" key="3">
    <source>
        <dbReference type="SAM" id="Phobius"/>
    </source>
</evidence>
<dbReference type="KEGG" id="ccin:107266937"/>